<evidence type="ECO:0000256" key="3">
    <source>
        <dbReference type="ARBA" id="ARBA00023098"/>
    </source>
</evidence>
<feature type="short sequence motif" description="GXGXXG" evidence="4">
    <location>
        <begin position="54"/>
        <end position="59"/>
    </location>
</feature>
<dbReference type="InterPro" id="IPR002641">
    <property type="entry name" value="PNPLA_dom"/>
</dbReference>
<dbReference type="EMBL" id="JAPQKS010000003">
    <property type="protein sequence ID" value="KAJ5239675.1"/>
    <property type="molecule type" value="Genomic_DNA"/>
</dbReference>
<dbReference type="InterPro" id="IPR016035">
    <property type="entry name" value="Acyl_Trfase/lysoPLipase"/>
</dbReference>
<reference evidence="6" key="2">
    <citation type="journal article" date="2023" name="IMA Fungus">
        <title>Comparative genomic study of the Penicillium genus elucidates a diverse pangenome and 15 lateral gene transfer events.</title>
        <authorList>
            <person name="Petersen C."/>
            <person name="Sorensen T."/>
            <person name="Nielsen M.R."/>
            <person name="Sondergaard T.E."/>
            <person name="Sorensen J.L."/>
            <person name="Fitzpatrick D.A."/>
            <person name="Frisvad J.C."/>
            <person name="Nielsen K.L."/>
        </authorList>
    </citation>
    <scope>NUCLEOTIDE SEQUENCE</scope>
    <source>
        <strain evidence="6">IBT 19713</strain>
    </source>
</reference>
<feature type="active site" description="Proton acceptor" evidence="4">
    <location>
        <position position="227"/>
    </location>
</feature>
<sequence length="369" mass="40836">MSYAITFGDNNSGLQLGVNNGTLNFNSVGNMQSTMSGAGDSSSGMGLRLLSLDGGGVRGFSIILIIRNLMERIDRENPPAPCRYFDLIGGTSTGGLIAIMLGRMRMTIKECEIAYRKLLHVFTPVRGDTGTYRFDHRAFEHAIKIMLVDHGMDPECLLQDPSAEACKTFVCATSEHLAEKIILSSYWNERRGGELFNETKLWEAARATCAAIGLFEPITICEESFVDGQTGTNNPVQETWAEAADIWQLNNGRLRYNVQCLVSIGTGIPGYTAFAPSLSEVAKTLKAIAMETEETADRFRRHYTDLFQARRAFRFTVGRGLNDVGLEDLSKLSLIKAATRNYLRIDETSVEMRHCVERMEEGGHNASFA</sequence>
<keyword evidence="3 4" id="KW-0443">Lipid metabolism</keyword>
<dbReference type="InterPro" id="IPR031469">
    <property type="entry name" value="SesB_dom"/>
</dbReference>
<dbReference type="SUPFAM" id="SSF52151">
    <property type="entry name" value="FabD/lysophospholipase-like"/>
    <property type="match status" value="1"/>
</dbReference>
<dbReference type="RefSeq" id="XP_058332594.1">
    <property type="nucleotide sequence ID" value="XM_058473591.1"/>
</dbReference>
<reference evidence="6" key="1">
    <citation type="submission" date="2022-11" db="EMBL/GenBank/DDBJ databases">
        <authorList>
            <person name="Petersen C."/>
        </authorList>
    </citation>
    <scope>NUCLEOTIDE SEQUENCE</scope>
    <source>
        <strain evidence="6">IBT 19713</strain>
    </source>
</reference>
<dbReference type="PANTHER" id="PTHR24185">
    <property type="entry name" value="CALCIUM-INDEPENDENT PHOSPHOLIPASE A2-GAMMA"/>
    <property type="match status" value="1"/>
</dbReference>
<dbReference type="OrthoDB" id="1658288at2759"/>
<protein>
    <recommendedName>
        <fullName evidence="5">PNPLA domain-containing protein</fullName>
    </recommendedName>
</protein>
<keyword evidence="1 4" id="KW-0378">Hydrolase</keyword>
<feature type="short sequence motif" description="GXSXG" evidence="4">
    <location>
        <begin position="90"/>
        <end position="94"/>
    </location>
</feature>
<dbReference type="GeneID" id="83200894"/>
<dbReference type="Pfam" id="PF17046">
    <property type="entry name" value="Ses_B"/>
    <property type="match status" value="1"/>
</dbReference>
<dbReference type="PROSITE" id="PS51635">
    <property type="entry name" value="PNPLA"/>
    <property type="match status" value="1"/>
</dbReference>
<feature type="domain" description="PNPLA" evidence="5">
    <location>
        <begin position="50"/>
        <end position="240"/>
    </location>
</feature>
<dbReference type="AlphaFoldDB" id="A0A9W9P875"/>
<dbReference type="CDD" id="cd07216">
    <property type="entry name" value="Pat17_PNPLA8_PNPLA9_like3"/>
    <property type="match status" value="1"/>
</dbReference>
<evidence type="ECO:0000256" key="1">
    <source>
        <dbReference type="ARBA" id="ARBA00022801"/>
    </source>
</evidence>
<dbReference type="Gene3D" id="3.40.1090.10">
    <property type="entry name" value="Cytosolic phospholipase A2 catalytic domain"/>
    <property type="match status" value="1"/>
</dbReference>
<organism evidence="6 7">
    <name type="scientific">Penicillium chermesinum</name>
    <dbReference type="NCBI Taxonomy" id="63820"/>
    <lineage>
        <taxon>Eukaryota</taxon>
        <taxon>Fungi</taxon>
        <taxon>Dikarya</taxon>
        <taxon>Ascomycota</taxon>
        <taxon>Pezizomycotina</taxon>
        <taxon>Eurotiomycetes</taxon>
        <taxon>Eurotiomycetidae</taxon>
        <taxon>Eurotiales</taxon>
        <taxon>Aspergillaceae</taxon>
        <taxon>Penicillium</taxon>
    </lineage>
</organism>
<keyword evidence="7" id="KW-1185">Reference proteome</keyword>
<keyword evidence="2 4" id="KW-0442">Lipid degradation</keyword>
<comment type="caution">
    <text evidence="6">The sequence shown here is derived from an EMBL/GenBank/DDBJ whole genome shotgun (WGS) entry which is preliminary data.</text>
</comment>
<evidence type="ECO:0000313" key="7">
    <source>
        <dbReference type="Proteomes" id="UP001150941"/>
    </source>
</evidence>
<evidence type="ECO:0000256" key="4">
    <source>
        <dbReference type="PROSITE-ProRule" id="PRU01161"/>
    </source>
</evidence>
<dbReference type="GO" id="GO:0016042">
    <property type="term" value="P:lipid catabolic process"/>
    <property type="evidence" value="ECO:0007669"/>
    <property type="project" value="UniProtKB-UniRule"/>
</dbReference>
<evidence type="ECO:0000256" key="2">
    <source>
        <dbReference type="ARBA" id="ARBA00022963"/>
    </source>
</evidence>
<dbReference type="GO" id="GO:0047499">
    <property type="term" value="F:calcium-independent phospholipase A2 activity"/>
    <property type="evidence" value="ECO:0007669"/>
    <property type="project" value="TreeGrafter"/>
</dbReference>
<dbReference type="GO" id="GO:0016020">
    <property type="term" value="C:membrane"/>
    <property type="evidence" value="ECO:0007669"/>
    <property type="project" value="TreeGrafter"/>
</dbReference>
<evidence type="ECO:0000259" key="5">
    <source>
        <dbReference type="PROSITE" id="PS51635"/>
    </source>
</evidence>
<feature type="active site" description="Nucleophile" evidence="4">
    <location>
        <position position="92"/>
    </location>
</feature>
<dbReference type="GO" id="GO:0019369">
    <property type="term" value="P:arachidonate metabolic process"/>
    <property type="evidence" value="ECO:0007669"/>
    <property type="project" value="TreeGrafter"/>
</dbReference>
<dbReference type="GO" id="GO:0046486">
    <property type="term" value="P:glycerolipid metabolic process"/>
    <property type="evidence" value="ECO:0007669"/>
    <property type="project" value="UniProtKB-ARBA"/>
</dbReference>
<gene>
    <name evidence="6" type="ORF">N7468_004294</name>
</gene>
<evidence type="ECO:0000313" key="6">
    <source>
        <dbReference type="EMBL" id="KAJ5239675.1"/>
    </source>
</evidence>
<name>A0A9W9P875_9EURO</name>
<proteinExistence type="predicted"/>
<accession>A0A9W9P875</accession>
<dbReference type="Proteomes" id="UP001150941">
    <property type="component" value="Unassembled WGS sequence"/>
</dbReference>
<dbReference type="PANTHER" id="PTHR24185:SF1">
    <property type="entry name" value="CALCIUM-INDEPENDENT PHOSPHOLIPASE A2-GAMMA"/>
    <property type="match status" value="1"/>
</dbReference>
<comment type="caution">
    <text evidence="4">Lacks conserved residue(s) required for the propagation of feature annotation.</text>
</comment>
<dbReference type="Pfam" id="PF01734">
    <property type="entry name" value="Patatin"/>
    <property type="match status" value="1"/>
</dbReference>